<dbReference type="GO" id="GO:0050868">
    <property type="term" value="P:negative regulation of T cell activation"/>
    <property type="evidence" value="ECO:0007669"/>
    <property type="project" value="Ensembl"/>
</dbReference>
<dbReference type="eggNOG" id="ENOG502SP30">
    <property type="taxonomic scope" value="Eukaryota"/>
</dbReference>
<dbReference type="GO" id="GO:0019901">
    <property type="term" value="F:protein kinase binding"/>
    <property type="evidence" value="ECO:0007669"/>
    <property type="project" value="Ensembl"/>
</dbReference>
<dbReference type="STRING" id="10141.ENSCPOP00000026786"/>
<dbReference type="PANTHER" id="PTHR24091">
    <property type="entry name" value="LYMPHOCYTE TRANSMEMBRANE ADAPTER 1"/>
    <property type="match status" value="1"/>
</dbReference>
<dbReference type="PANTHER" id="PTHR24091:SF0">
    <property type="entry name" value="LYMPHOCYTE TRANSMEMBRANE ADAPTER 1"/>
    <property type="match status" value="1"/>
</dbReference>
<dbReference type="Pfam" id="PF15681">
    <property type="entry name" value="LAX"/>
    <property type="match status" value="1"/>
</dbReference>
<dbReference type="GO" id="GO:0035556">
    <property type="term" value="P:intracellular signal transduction"/>
    <property type="evidence" value="ECO:0007669"/>
    <property type="project" value="Ensembl"/>
</dbReference>
<dbReference type="VEuPathDB" id="HostDB:ENSCPOG00000005721"/>
<keyword evidence="2" id="KW-0812">Transmembrane</keyword>
<protein>
    <submittedName>
        <fullName evidence="3">Lymphocyte transmembrane adaptor 1</fullName>
    </submittedName>
</protein>
<dbReference type="OMA" id="RDYINVP"/>
<feature type="region of interest" description="Disordered" evidence="1">
    <location>
        <begin position="228"/>
        <end position="266"/>
    </location>
</feature>
<dbReference type="Ensembl" id="ENSCPOT00000005783.3">
    <property type="protein sequence ID" value="ENSCPOP00000005159.3"/>
    <property type="gene ID" value="ENSCPOG00000005721.4"/>
</dbReference>
<dbReference type="KEGG" id="cpoc:100721170"/>
<reference evidence="4" key="1">
    <citation type="journal article" date="2011" name="Nature">
        <title>A high-resolution map of human evolutionary constraint using 29 mammals.</title>
        <authorList>
            <person name="Lindblad-Toh K."/>
            <person name="Garber M."/>
            <person name="Zuk O."/>
            <person name="Lin M.F."/>
            <person name="Parker B.J."/>
            <person name="Washietl S."/>
            <person name="Kheradpour P."/>
            <person name="Ernst J."/>
            <person name="Jordan G."/>
            <person name="Mauceli E."/>
            <person name="Ward L.D."/>
            <person name="Lowe C.B."/>
            <person name="Holloway A.K."/>
            <person name="Clamp M."/>
            <person name="Gnerre S."/>
            <person name="Alfoldi J."/>
            <person name="Beal K."/>
            <person name="Chang J."/>
            <person name="Clawson H."/>
            <person name="Cuff J."/>
            <person name="Di Palma F."/>
            <person name="Fitzgerald S."/>
            <person name="Flicek P."/>
            <person name="Guttman M."/>
            <person name="Hubisz M.J."/>
            <person name="Jaffe D.B."/>
            <person name="Jungreis I."/>
            <person name="Kent W.J."/>
            <person name="Kostka D."/>
            <person name="Lara M."/>
            <person name="Martins A.L."/>
            <person name="Massingham T."/>
            <person name="Moltke I."/>
            <person name="Raney B.J."/>
            <person name="Rasmussen M.D."/>
            <person name="Robinson J."/>
            <person name="Stark A."/>
            <person name="Vilella A.J."/>
            <person name="Wen J."/>
            <person name="Xie X."/>
            <person name="Zody M.C."/>
            <person name="Baldwin J."/>
            <person name="Bloom T."/>
            <person name="Chin C.W."/>
            <person name="Heiman D."/>
            <person name="Nicol R."/>
            <person name="Nusbaum C."/>
            <person name="Young S."/>
            <person name="Wilkinson J."/>
            <person name="Worley K.C."/>
            <person name="Kovar C.L."/>
            <person name="Muzny D.M."/>
            <person name="Gibbs R.A."/>
            <person name="Cree A."/>
            <person name="Dihn H.H."/>
            <person name="Fowler G."/>
            <person name="Jhangiani S."/>
            <person name="Joshi V."/>
            <person name="Lee S."/>
            <person name="Lewis L.R."/>
            <person name="Nazareth L.V."/>
            <person name="Okwuonu G."/>
            <person name="Santibanez J."/>
            <person name="Warren W.C."/>
            <person name="Mardis E.R."/>
            <person name="Weinstock G.M."/>
            <person name="Wilson R.K."/>
            <person name="Delehaunty K."/>
            <person name="Dooling D."/>
            <person name="Fronik C."/>
            <person name="Fulton L."/>
            <person name="Fulton B."/>
            <person name="Graves T."/>
            <person name="Minx P."/>
            <person name="Sodergren E."/>
            <person name="Birney E."/>
            <person name="Margulies E.H."/>
            <person name="Herrero J."/>
            <person name="Green E.D."/>
            <person name="Haussler D."/>
            <person name="Siepel A."/>
            <person name="Goldman N."/>
            <person name="Pollard K.S."/>
            <person name="Pedersen J.S."/>
            <person name="Lander E.S."/>
            <person name="Kellis M."/>
        </authorList>
    </citation>
    <scope>NUCLEOTIDE SEQUENCE [LARGE SCALE GENOMIC DNA]</scope>
    <source>
        <strain evidence="4">2N</strain>
    </source>
</reference>
<dbReference type="OrthoDB" id="9449526at2759"/>
<accession>H0V651</accession>
<dbReference type="GO" id="GO:0050851">
    <property type="term" value="P:antigen receptor-mediated signaling pathway"/>
    <property type="evidence" value="ECO:0007669"/>
    <property type="project" value="Ensembl"/>
</dbReference>
<evidence type="ECO:0000313" key="3">
    <source>
        <dbReference type="Ensembl" id="ENSCPOP00000005159.3"/>
    </source>
</evidence>
<dbReference type="CTD" id="54900"/>
<name>H0V651_CAVPO</name>
<proteinExistence type="predicted"/>
<dbReference type="AlphaFoldDB" id="H0V651"/>
<dbReference type="GO" id="GO:0006955">
    <property type="term" value="P:immune response"/>
    <property type="evidence" value="ECO:0007669"/>
    <property type="project" value="Ensembl"/>
</dbReference>
<dbReference type="GO" id="GO:0005886">
    <property type="term" value="C:plasma membrane"/>
    <property type="evidence" value="ECO:0007669"/>
    <property type="project" value="Ensembl"/>
</dbReference>
<gene>
    <name evidence="3" type="primary">LAX1</name>
</gene>
<dbReference type="InterPro" id="IPR031393">
    <property type="entry name" value="LAX"/>
</dbReference>
<evidence type="ECO:0000256" key="1">
    <source>
        <dbReference type="SAM" id="MobiDB-lite"/>
    </source>
</evidence>
<feature type="transmembrane region" description="Helical" evidence="2">
    <location>
        <begin position="37"/>
        <end position="60"/>
    </location>
</feature>
<sequence length="397" mass="43497">MAVTPAPSDLARRTSDTSTRMVTFSSLEEGKDQSSGILSGFAGLLALLLIITAFCILWNWNKRKKRQVPYLRVTGMPSLTLPQPRQRAKNIYDFLPRRQEELGRHPSRGIRIFSAESLISRTSDSPEHVSSQAENILQRHRVYIHTAGYAVGVYDNATVPQTCGNLPPSACYINVTASRDGSSVSSEELNDYVNVPTEEETAEMLTSTSSPAENVFVLPHVQELEFNEEGHESCGNTNDGTSVGSPETEVNDPVSDGEGSSQTSHDYVNMTGLDLGDVQEKEPQVDFQSYRDYVNVPAAAPNGSTQQVEEEEMSSTTDCGEGGTDGPETRIQPVTRRSLSSGCYVALWPCIQSGNSQMTHGEEMSDEDSDDYENVLIVESEGRDWEQGPGSQLLPDQ</sequence>
<organism evidence="3 4">
    <name type="scientific">Cavia porcellus</name>
    <name type="common">Guinea pig</name>
    <dbReference type="NCBI Taxonomy" id="10141"/>
    <lineage>
        <taxon>Eukaryota</taxon>
        <taxon>Metazoa</taxon>
        <taxon>Chordata</taxon>
        <taxon>Craniata</taxon>
        <taxon>Vertebrata</taxon>
        <taxon>Euteleostomi</taxon>
        <taxon>Mammalia</taxon>
        <taxon>Eutheria</taxon>
        <taxon>Euarchontoglires</taxon>
        <taxon>Glires</taxon>
        <taxon>Rodentia</taxon>
        <taxon>Hystricomorpha</taxon>
        <taxon>Caviidae</taxon>
        <taxon>Cavia</taxon>
    </lineage>
</organism>
<evidence type="ECO:0000256" key="2">
    <source>
        <dbReference type="SAM" id="Phobius"/>
    </source>
</evidence>
<keyword evidence="2" id="KW-0472">Membrane</keyword>
<dbReference type="Ensembl" id="ENSCPOT00000036074.1">
    <property type="protein sequence ID" value="ENSCPOP00000026786.1"/>
    <property type="gene ID" value="ENSCPOG00000005721.4"/>
</dbReference>
<dbReference type="GO" id="GO:0042113">
    <property type="term" value="P:B cell activation"/>
    <property type="evidence" value="ECO:0007669"/>
    <property type="project" value="Ensembl"/>
</dbReference>
<keyword evidence="4" id="KW-1185">Reference proteome</keyword>
<dbReference type="GeneTree" id="ENSGT00390000014063"/>
<dbReference type="GO" id="GO:0043409">
    <property type="term" value="P:negative regulation of MAPK cascade"/>
    <property type="evidence" value="ECO:0007669"/>
    <property type="project" value="Ensembl"/>
</dbReference>
<dbReference type="RefSeq" id="XP_013013274.1">
    <property type="nucleotide sequence ID" value="XM_013157820.3"/>
</dbReference>
<dbReference type="GO" id="GO:0042169">
    <property type="term" value="F:SH2 domain binding"/>
    <property type="evidence" value="ECO:0007669"/>
    <property type="project" value="Ensembl"/>
</dbReference>
<reference evidence="3" key="2">
    <citation type="submission" date="2025-05" db="UniProtKB">
        <authorList>
            <consortium name="Ensembl"/>
        </authorList>
    </citation>
    <scope>IDENTIFICATION</scope>
    <source>
        <strain evidence="3">2N</strain>
    </source>
</reference>
<dbReference type="EMBL" id="AAKN02017923">
    <property type="status" value="NOT_ANNOTATED_CDS"/>
    <property type="molecule type" value="Genomic_DNA"/>
</dbReference>
<dbReference type="GO" id="GO:0005794">
    <property type="term" value="C:Golgi apparatus"/>
    <property type="evidence" value="ECO:0007669"/>
    <property type="project" value="Ensembl"/>
</dbReference>
<dbReference type="RefSeq" id="XP_063096005.1">
    <property type="nucleotide sequence ID" value="XM_063239935.1"/>
</dbReference>
<dbReference type="GO" id="GO:0005829">
    <property type="term" value="C:cytosol"/>
    <property type="evidence" value="ECO:0007669"/>
    <property type="project" value="Ensembl"/>
</dbReference>
<keyword evidence="2" id="KW-1133">Transmembrane helix</keyword>
<feature type="compositionally biased region" description="Polar residues" evidence="1">
    <location>
        <begin position="234"/>
        <end position="245"/>
    </location>
</feature>
<evidence type="ECO:0000313" key="4">
    <source>
        <dbReference type="Proteomes" id="UP000005447"/>
    </source>
</evidence>
<dbReference type="Proteomes" id="UP000005447">
    <property type="component" value="Unassembled WGS sequence"/>
</dbReference>
<dbReference type="GeneID" id="100721170"/>
<dbReference type="Bgee" id="ENSCPOG00000005721">
    <property type="expression patterns" value="Expressed in liver and 3 other cell types or tissues"/>
</dbReference>
<dbReference type="HOGENOM" id="CLU_058345_0_0_1"/>